<gene>
    <name evidence="1" type="ORF">BLNAU_24327</name>
</gene>
<dbReference type="EMBL" id="JARBJD010000609">
    <property type="protein sequence ID" value="KAK2940765.1"/>
    <property type="molecule type" value="Genomic_DNA"/>
</dbReference>
<protein>
    <submittedName>
        <fullName evidence="1">Uncharacterized protein</fullName>
    </submittedName>
</protein>
<evidence type="ECO:0000313" key="1">
    <source>
        <dbReference type="EMBL" id="KAK2940765.1"/>
    </source>
</evidence>
<keyword evidence="2" id="KW-1185">Reference proteome</keyword>
<accession>A0ABQ9WRV1</accession>
<name>A0ABQ9WRV1_9EUKA</name>
<dbReference type="Proteomes" id="UP001281761">
    <property type="component" value="Unassembled WGS sequence"/>
</dbReference>
<organism evidence="1 2">
    <name type="scientific">Blattamonas nauphoetae</name>
    <dbReference type="NCBI Taxonomy" id="2049346"/>
    <lineage>
        <taxon>Eukaryota</taxon>
        <taxon>Metamonada</taxon>
        <taxon>Preaxostyla</taxon>
        <taxon>Oxymonadida</taxon>
        <taxon>Blattamonas</taxon>
    </lineage>
</organism>
<reference evidence="1 2" key="1">
    <citation type="journal article" date="2022" name="bioRxiv">
        <title>Genomics of Preaxostyla Flagellates Illuminates Evolutionary Transitions and the Path Towards Mitochondrial Loss.</title>
        <authorList>
            <person name="Novak L.V.F."/>
            <person name="Treitli S.C."/>
            <person name="Pyrih J."/>
            <person name="Halakuc P."/>
            <person name="Pipaliya S.V."/>
            <person name="Vacek V."/>
            <person name="Brzon O."/>
            <person name="Soukal P."/>
            <person name="Eme L."/>
            <person name="Dacks J.B."/>
            <person name="Karnkowska A."/>
            <person name="Elias M."/>
            <person name="Hampl V."/>
        </authorList>
    </citation>
    <scope>NUCLEOTIDE SEQUENCE [LARGE SCALE GENOMIC DNA]</scope>
    <source>
        <strain evidence="1">NAU3</strain>
        <tissue evidence="1">Gut</tissue>
    </source>
</reference>
<proteinExistence type="predicted"/>
<comment type="caution">
    <text evidence="1">The sequence shown here is derived from an EMBL/GenBank/DDBJ whole genome shotgun (WGS) entry which is preliminary data.</text>
</comment>
<evidence type="ECO:0000313" key="2">
    <source>
        <dbReference type="Proteomes" id="UP001281761"/>
    </source>
</evidence>
<sequence>MTVSTGDAGLLQLPLEDYTVIAASLSDHVVSFSDPPIVLVTLHPTLLSANCVLDESHTMAVLNLEGSGLDGETNIRIVKSKRNAGIDCERKEIEL</sequence>